<keyword evidence="1" id="KW-1133">Transmembrane helix</keyword>
<keyword evidence="3" id="KW-1185">Reference proteome</keyword>
<evidence type="ECO:0000256" key="1">
    <source>
        <dbReference type="SAM" id="Phobius"/>
    </source>
</evidence>
<gene>
    <name evidence="2" type="ORF">NG799_28485</name>
</gene>
<dbReference type="EMBL" id="JAMXFF010000084">
    <property type="protein sequence ID" value="MCT7970259.1"/>
    <property type="molecule type" value="Genomic_DNA"/>
</dbReference>
<name>A0ABT2MZS7_9CYAN</name>
<protein>
    <submittedName>
        <fullName evidence="2">Uncharacterized protein</fullName>
    </submittedName>
</protein>
<evidence type="ECO:0000313" key="2">
    <source>
        <dbReference type="EMBL" id="MCT7970259.1"/>
    </source>
</evidence>
<comment type="caution">
    <text evidence="2">The sequence shown here is derived from an EMBL/GenBank/DDBJ whole genome shotgun (WGS) entry which is preliminary data.</text>
</comment>
<dbReference type="Proteomes" id="UP001525890">
    <property type="component" value="Unassembled WGS sequence"/>
</dbReference>
<keyword evidence="1" id="KW-0472">Membrane</keyword>
<dbReference type="RefSeq" id="WP_368009681.1">
    <property type="nucleotide sequence ID" value="NZ_JAMXFF010000084.1"/>
</dbReference>
<organism evidence="2 3">
    <name type="scientific">Laspinema palackyanum D2a</name>
    <dbReference type="NCBI Taxonomy" id="2953684"/>
    <lineage>
        <taxon>Bacteria</taxon>
        <taxon>Bacillati</taxon>
        <taxon>Cyanobacteriota</taxon>
        <taxon>Cyanophyceae</taxon>
        <taxon>Oscillatoriophycideae</taxon>
        <taxon>Oscillatoriales</taxon>
        <taxon>Laspinemataceae</taxon>
        <taxon>Laspinema</taxon>
        <taxon>Laspinema palackyanum</taxon>
    </lineage>
</organism>
<evidence type="ECO:0000313" key="3">
    <source>
        <dbReference type="Proteomes" id="UP001525890"/>
    </source>
</evidence>
<reference evidence="2 3" key="1">
    <citation type="journal article" date="2022" name="Front. Microbiol.">
        <title>High genomic differentiation and limited gene flow indicate recent cryptic speciation within the genus Laspinema (cyanobacteria).</title>
        <authorList>
            <person name="Stanojkovic A."/>
            <person name="Skoupy S."/>
            <person name="Skaloud P."/>
            <person name="Dvorak P."/>
        </authorList>
    </citation>
    <scope>NUCLEOTIDE SEQUENCE [LARGE SCALE GENOMIC DNA]</scope>
    <source>
        <strain evidence="2 3">D2a</strain>
    </source>
</reference>
<accession>A0ABT2MZS7</accession>
<sequence>MNLTDKNGRPLKGAALQAKLTAIQKQELEIKARQYLETHPLDWSEDIEISEKIPILVALNNLLQDYSAHGSLISIKTLEPSRPLIKWGEFPLTKAAKAIGYALAIAGGSTLFFLIIRGGPTAMAASSGASLGVGTAIIKLFDEDET</sequence>
<proteinExistence type="predicted"/>
<feature type="transmembrane region" description="Helical" evidence="1">
    <location>
        <begin position="98"/>
        <end position="116"/>
    </location>
</feature>
<keyword evidence="1" id="KW-0812">Transmembrane</keyword>